<reference evidence="1" key="2">
    <citation type="journal article" date="2015" name="Fish Shellfish Immunol.">
        <title>Early steps in the European eel (Anguilla anguilla)-Vibrio vulnificus interaction in the gills: Role of the RtxA13 toxin.</title>
        <authorList>
            <person name="Callol A."/>
            <person name="Pajuelo D."/>
            <person name="Ebbesson L."/>
            <person name="Teles M."/>
            <person name="MacKenzie S."/>
            <person name="Amaro C."/>
        </authorList>
    </citation>
    <scope>NUCLEOTIDE SEQUENCE</scope>
</reference>
<protein>
    <submittedName>
        <fullName evidence="1">Uncharacterized protein</fullName>
    </submittedName>
</protein>
<name>A0A0E9PHJ2_ANGAN</name>
<organism evidence="1">
    <name type="scientific">Anguilla anguilla</name>
    <name type="common">European freshwater eel</name>
    <name type="synonym">Muraena anguilla</name>
    <dbReference type="NCBI Taxonomy" id="7936"/>
    <lineage>
        <taxon>Eukaryota</taxon>
        <taxon>Metazoa</taxon>
        <taxon>Chordata</taxon>
        <taxon>Craniata</taxon>
        <taxon>Vertebrata</taxon>
        <taxon>Euteleostomi</taxon>
        <taxon>Actinopterygii</taxon>
        <taxon>Neopterygii</taxon>
        <taxon>Teleostei</taxon>
        <taxon>Anguilliformes</taxon>
        <taxon>Anguillidae</taxon>
        <taxon>Anguilla</taxon>
    </lineage>
</organism>
<proteinExistence type="predicted"/>
<sequence length="15" mass="1748">MSRCRLIIGPYNHST</sequence>
<accession>A0A0E9PHJ2</accession>
<reference evidence="1" key="1">
    <citation type="submission" date="2014-11" db="EMBL/GenBank/DDBJ databases">
        <authorList>
            <person name="Amaro Gonzalez C."/>
        </authorList>
    </citation>
    <scope>NUCLEOTIDE SEQUENCE</scope>
</reference>
<evidence type="ECO:0000313" key="1">
    <source>
        <dbReference type="EMBL" id="JAH04096.1"/>
    </source>
</evidence>
<dbReference type="EMBL" id="GBXM01104481">
    <property type="protein sequence ID" value="JAH04096.1"/>
    <property type="molecule type" value="Transcribed_RNA"/>
</dbReference>